<proteinExistence type="predicted"/>
<sequence>MVPFLMKIMMVMVIQLLLNYNLLSSLFDLYWVNQFVHLFLLH</sequence>
<keyword evidence="2" id="KW-1185">Reference proteome</keyword>
<evidence type="ECO:0000313" key="2">
    <source>
        <dbReference type="Proteomes" id="UP000279833"/>
    </source>
</evidence>
<dbReference type="WBParaSite" id="SCUD_0000400801-mRNA-1">
    <property type="protein sequence ID" value="SCUD_0000400801-mRNA-1"/>
    <property type="gene ID" value="SCUD_0000400801"/>
</dbReference>
<dbReference type="AlphaFoldDB" id="A0A183JMS4"/>
<dbReference type="Proteomes" id="UP000279833">
    <property type="component" value="Unassembled WGS sequence"/>
</dbReference>
<accession>A0A183JMS4</accession>
<protein>
    <submittedName>
        <fullName evidence="1 3">Uncharacterized protein</fullName>
    </submittedName>
</protein>
<name>A0A183JMS4_9TREM</name>
<organism evidence="3">
    <name type="scientific">Schistosoma curassoni</name>
    <dbReference type="NCBI Taxonomy" id="6186"/>
    <lineage>
        <taxon>Eukaryota</taxon>
        <taxon>Metazoa</taxon>
        <taxon>Spiralia</taxon>
        <taxon>Lophotrochozoa</taxon>
        <taxon>Platyhelminthes</taxon>
        <taxon>Trematoda</taxon>
        <taxon>Digenea</taxon>
        <taxon>Strigeidida</taxon>
        <taxon>Schistosomatoidea</taxon>
        <taxon>Schistosomatidae</taxon>
        <taxon>Schistosoma</taxon>
    </lineage>
</organism>
<evidence type="ECO:0000313" key="3">
    <source>
        <dbReference type="WBParaSite" id="SCUD_0000400801-mRNA-1"/>
    </source>
</evidence>
<evidence type="ECO:0000313" key="1">
    <source>
        <dbReference type="EMBL" id="VDO85931.1"/>
    </source>
</evidence>
<gene>
    <name evidence="1" type="ORF">SCUD_LOCUS4008</name>
</gene>
<dbReference type="EMBL" id="UZAK01004911">
    <property type="protein sequence ID" value="VDO85931.1"/>
    <property type="molecule type" value="Genomic_DNA"/>
</dbReference>
<reference evidence="3" key="1">
    <citation type="submission" date="2016-06" db="UniProtKB">
        <authorList>
            <consortium name="WormBaseParasite"/>
        </authorList>
    </citation>
    <scope>IDENTIFICATION</scope>
</reference>
<reference evidence="1 2" key="2">
    <citation type="submission" date="2018-11" db="EMBL/GenBank/DDBJ databases">
        <authorList>
            <consortium name="Pathogen Informatics"/>
        </authorList>
    </citation>
    <scope>NUCLEOTIDE SEQUENCE [LARGE SCALE GENOMIC DNA]</scope>
    <source>
        <strain evidence="1">Dakar</strain>
        <strain evidence="2">Dakar, Senegal</strain>
    </source>
</reference>